<feature type="compositionally biased region" description="Gly residues" evidence="1">
    <location>
        <begin position="53"/>
        <end position="65"/>
    </location>
</feature>
<comment type="caution">
    <text evidence="2">The sequence shown here is derived from an EMBL/GenBank/DDBJ whole genome shotgun (WGS) entry which is preliminary data.</text>
</comment>
<organism evidence="2 3">
    <name type="scientific">Aduncisulcus paluster</name>
    <dbReference type="NCBI Taxonomy" id="2918883"/>
    <lineage>
        <taxon>Eukaryota</taxon>
        <taxon>Metamonada</taxon>
        <taxon>Carpediemonas-like organisms</taxon>
        <taxon>Aduncisulcus</taxon>
    </lineage>
</organism>
<feature type="region of interest" description="Disordered" evidence="1">
    <location>
        <begin position="46"/>
        <end position="69"/>
    </location>
</feature>
<proteinExistence type="predicted"/>
<evidence type="ECO:0000313" key="3">
    <source>
        <dbReference type="Proteomes" id="UP001057375"/>
    </source>
</evidence>
<accession>A0ABQ5KZT2</accession>
<dbReference type="EMBL" id="BQXS01005505">
    <property type="protein sequence ID" value="GKT37940.1"/>
    <property type="molecule type" value="Genomic_DNA"/>
</dbReference>
<reference evidence="2" key="1">
    <citation type="submission" date="2022-03" db="EMBL/GenBank/DDBJ databases">
        <title>Draft genome sequence of Aduncisulcus paluster, a free-living microaerophilic Fornicata.</title>
        <authorList>
            <person name="Yuyama I."/>
            <person name="Kume K."/>
            <person name="Tamura T."/>
            <person name="Inagaki Y."/>
            <person name="Hashimoto T."/>
        </authorList>
    </citation>
    <scope>NUCLEOTIDE SEQUENCE</scope>
    <source>
        <strain evidence="2">NY0171</strain>
    </source>
</reference>
<gene>
    <name evidence="2" type="ORF">ADUPG1_003878</name>
</gene>
<sequence length="105" mass="11309">MIDIANLIKEAKAADSDEAVSTIISDLSSASDISVVIEEKGVGMYGSAESRGRGQGQGRSMGSGLGNMLQDANTSEETEFFFAQHHILNTPFMIYKDAEDIDYVI</sequence>
<protein>
    <submittedName>
        <fullName evidence="2">Uncharacterized protein</fullName>
    </submittedName>
</protein>
<feature type="non-terminal residue" evidence="2">
    <location>
        <position position="105"/>
    </location>
</feature>
<evidence type="ECO:0000256" key="1">
    <source>
        <dbReference type="SAM" id="MobiDB-lite"/>
    </source>
</evidence>
<dbReference type="Proteomes" id="UP001057375">
    <property type="component" value="Unassembled WGS sequence"/>
</dbReference>
<evidence type="ECO:0000313" key="2">
    <source>
        <dbReference type="EMBL" id="GKT37940.1"/>
    </source>
</evidence>
<name>A0ABQ5KZT2_9EUKA</name>
<keyword evidence="3" id="KW-1185">Reference proteome</keyword>